<comment type="caution">
    <text evidence="1">The sequence shown here is derived from an EMBL/GenBank/DDBJ whole genome shotgun (WGS) entry which is preliminary data.</text>
</comment>
<proteinExistence type="predicted"/>
<keyword evidence="2" id="KW-1185">Reference proteome</keyword>
<evidence type="ECO:0000313" key="2">
    <source>
        <dbReference type="Proteomes" id="UP000828048"/>
    </source>
</evidence>
<accession>A0ACB7ZJ74</accession>
<evidence type="ECO:0000313" key="1">
    <source>
        <dbReference type="EMBL" id="KAH7866026.1"/>
    </source>
</evidence>
<reference evidence="1 2" key="1">
    <citation type="journal article" date="2021" name="Hortic Res">
        <title>High-quality reference genome and annotation aids understanding of berry development for evergreen blueberry (Vaccinium darrowii).</title>
        <authorList>
            <person name="Yu J."/>
            <person name="Hulse-Kemp A.M."/>
            <person name="Babiker E."/>
            <person name="Staton M."/>
        </authorList>
    </citation>
    <scope>NUCLEOTIDE SEQUENCE [LARGE SCALE GENOMIC DNA]</scope>
    <source>
        <strain evidence="2">cv. NJ 8807/NJ 8810</strain>
        <tissue evidence="1">Young leaf</tissue>
    </source>
</reference>
<gene>
    <name evidence="1" type="ORF">Vadar_014418</name>
</gene>
<dbReference type="EMBL" id="CM037159">
    <property type="protein sequence ID" value="KAH7866026.1"/>
    <property type="molecule type" value="Genomic_DNA"/>
</dbReference>
<organism evidence="1 2">
    <name type="scientific">Vaccinium darrowii</name>
    <dbReference type="NCBI Taxonomy" id="229202"/>
    <lineage>
        <taxon>Eukaryota</taxon>
        <taxon>Viridiplantae</taxon>
        <taxon>Streptophyta</taxon>
        <taxon>Embryophyta</taxon>
        <taxon>Tracheophyta</taxon>
        <taxon>Spermatophyta</taxon>
        <taxon>Magnoliopsida</taxon>
        <taxon>eudicotyledons</taxon>
        <taxon>Gunneridae</taxon>
        <taxon>Pentapetalae</taxon>
        <taxon>asterids</taxon>
        <taxon>Ericales</taxon>
        <taxon>Ericaceae</taxon>
        <taxon>Vaccinioideae</taxon>
        <taxon>Vaccinieae</taxon>
        <taxon>Vaccinium</taxon>
    </lineage>
</organism>
<dbReference type="Proteomes" id="UP000828048">
    <property type="component" value="Chromosome 9"/>
</dbReference>
<protein>
    <submittedName>
        <fullName evidence="1">Uncharacterized protein</fullName>
    </submittedName>
</protein>
<name>A0ACB7ZJ74_9ERIC</name>
<sequence>MHCVWADGQWALSDPSICDASDYTVGLVGDKTTYIGLVVFFGLVFNKENGYWAGLTIAISFTAQRQATFRDANARAQGAALGSVCGVLGCFFFSKYQLRFLTLLPWVIMASFLRHSRMYGQAGGVSTVIGGLLILGRKDYGLPAEFAITRLTEAFIGLFCFIPVEPLLQPTTAATLAKKQLSQTLGSLREFINQVGISPDEKDMDFVFLTLREKQEKLRIHVNQLEKFAGESALEPNFWFLPFRAACYNKLIASISKIVDVLLFLAVQMESLVEESRRCGVSWTELQELIDTDMDLFKKDVNSSLHFLKKITSIKSFSALEGEKWEIHDGLELQKSSNADVCIVEAEKIVSSLLRHPKEEVTEKAGAQEGDQQKSKSQIMALCLSAVRCCIGGLVRETEEMEKGIKELVQWENPSNRMNFHEISGKINALFPENVESLPLHGQGSCQSYGLHPGTDPEI</sequence>